<evidence type="ECO:0000313" key="2">
    <source>
        <dbReference type="Proteomes" id="UP000683417"/>
    </source>
</evidence>
<dbReference type="EMBL" id="CAJHIT010000005">
    <property type="protein sequence ID" value="CAD6501480.1"/>
    <property type="molecule type" value="Genomic_DNA"/>
</dbReference>
<reference evidence="1" key="1">
    <citation type="submission" date="2020-10" db="EMBL/GenBank/DDBJ databases">
        <authorList>
            <person name="Muller C M."/>
        </authorList>
    </citation>
    <scope>NUCLEOTIDE SEQUENCE</scope>
    <source>
        <strain evidence="1">THUN-12</strain>
    </source>
</reference>
<comment type="caution">
    <text evidence="1">The sequence shown here is derived from an EMBL/GenBank/DDBJ whole genome shotgun (WGS) entry which is preliminary data.</text>
</comment>
<dbReference type="Proteomes" id="UP000683417">
    <property type="component" value="Unassembled WGS sequence"/>
</dbReference>
<protein>
    <submittedName>
        <fullName evidence="1">BgTH12-01732</fullName>
    </submittedName>
</protein>
<accession>A0A9W4D538</accession>
<gene>
    <name evidence="1" type="ORF">BGTH12_LOCUS2838</name>
</gene>
<dbReference type="AlphaFoldDB" id="A0A9W4D538"/>
<evidence type="ECO:0000313" key="1">
    <source>
        <dbReference type="EMBL" id="CAD6501480.1"/>
    </source>
</evidence>
<organism evidence="1 2">
    <name type="scientific">Blumeria graminis f. sp. triticale</name>
    <dbReference type="NCBI Taxonomy" id="1689686"/>
    <lineage>
        <taxon>Eukaryota</taxon>
        <taxon>Fungi</taxon>
        <taxon>Dikarya</taxon>
        <taxon>Ascomycota</taxon>
        <taxon>Pezizomycotina</taxon>
        <taxon>Leotiomycetes</taxon>
        <taxon>Erysiphales</taxon>
        <taxon>Erysiphaceae</taxon>
        <taxon>Blumeria</taxon>
    </lineage>
</organism>
<name>A0A9W4D538_BLUGR</name>
<proteinExistence type="predicted"/>
<sequence>MKVPSTKVSRGISKYTHYMSSPNAKLSYHCIKLPEKLVFSVSCSLSAGLVPVTNKTLIHSL</sequence>